<evidence type="ECO:0000313" key="2">
    <source>
        <dbReference type="EMBL" id="PQO30492.1"/>
    </source>
</evidence>
<comment type="caution">
    <text evidence="2">The sequence shown here is derived from an EMBL/GenBank/DDBJ whole genome shotgun (WGS) entry which is preliminary data.</text>
</comment>
<dbReference type="OrthoDB" id="240932at2"/>
<name>A0A2S8FEC1_9BACT</name>
<sequence>MRFLTVIGTLACWAFVSSAASPELLAAPLQFSIGQVDITPDVSNNKAVWLAGYYHGRAATDVHDPIHARGILLSDGDQSVAIVSLDLIGWSFPSTQRIREQLPEVDYVMVCSTHSHEGPDTIGIWGESFIKSGLNDAYNERVEQAVITLVRQLTTTLEPVTAQFATIDRPELVHDSRLPIVIDSTIRVLQFRSKTNNKPVGQLVQGTAHPEALGSKNTLITSDFPFYTQQRLQQEYDCPTVYVSGAIGGLLAPPPEGIVDQSNKPLHPGNFEYAEVYGTAVGQAVIDALKTSQPLSLTPITVDRKEIAIPIDNPLYRMARSLNVIRRVSFEWTGSAESWGEQITRKFRPERGAIVTEVAVVTLGSLRVLGIPGELYPELVTGDIPDPALPQVDYPEAPIEPVVKDLFANQPWMLMGLANDEIGYIIPKRQWDREPPFAYGRSLSQYGEINSCSPEVGPIIMKTLAELSERNAKAAEGN</sequence>
<keyword evidence="1" id="KW-0732">Signal</keyword>
<dbReference type="AlphaFoldDB" id="A0A2S8FEC1"/>
<feature type="signal peptide" evidence="1">
    <location>
        <begin position="1"/>
        <end position="19"/>
    </location>
</feature>
<dbReference type="EMBL" id="PUHY01000014">
    <property type="protein sequence ID" value="PQO30492.1"/>
    <property type="molecule type" value="Genomic_DNA"/>
</dbReference>
<accession>A0A2S8FEC1</accession>
<organism evidence="2 3">
    <name type="scientific">Blastopirellula marina</name>
    <dbReference type="NCBI Taxonomy" id="124"/>
    <lineage>
        <taxon>Bacteria</taxon>
        <taxon>Pseudomonadati</taxon>
        <taxon>Planctomycetota</taxon>
        <taxon>Planctomycetia</taxon>
        <taxon>Pirellulales</taxon>
        <taxon>Pirellulaceae</taxon>
        <taxon>Blastopirellula</taxon>
    </lineage>
</organism>
<gene>
    <name evidence="2" type="ORF">C5Y83_24345</name>
</gene>
<feature type="chain" id="PRO_5015689722" description="Neutral/alkaline non-lysosomal ceramidase N-terminal domain-containing protein" evidence="1">
    <location>
        <begin position="20"/>
        <end position="478"/>
    </location>
</feature>
<evidence type="ECO:0000313" key="3">
    <source>
        <dbReference type="Proteomes" id="UP000238322"/>
    </source>
</evidence>
<protein>
    <recommendedName>
        <fullName evidence="4">Neutral/alkaline non-lysosomal ceramidase N-terminal domain-containing protein</fullName>
    </recommendedName>
</protein>
<reference evidence="2 3" key="1">
    <citation type="submission" date="2018-02" db="EMBL/GenBank/DDBJ databases">
        <title>Comparative genomes isolates from brazilian mangrove.</title>
        <authorList>
            <person name="Araujo J.E."/>
            <person name="Taketani R.G."/>
            <person name="Silva M.C.P."/>
            <person name="Loureco M.V."/>
            <person name="Andreote F.D."/>
        </authorList>
    </citation>
    <scope>NUCLEOTIDE SEQUENCE [LARGE SCALE GENOMIC DNA]</scope>
    <source>
        <strain evidence="2 3">Hex-1 MGV</strain>
    </source>
</reference>
<evidence type="ECO:0008006" key="4">
    <source>
        <dbReference type="Google" id="ProtNLM"/>
    </source>
</evidence>
<dbReference type="RefSeq" id="WP_105332397.1">
    <property type="nucleotide sequence ID" value="NZ_PUHY01000014.1"/>
</dbReference>
<evidence type="ECO:0000256" key="1">
    <source>
        <dbReference type="SAM" id="SignalP"/>
    </source>
</evidence>
<dbReference type="Proteomes" id="UP000238322">
    <property type="component" value="Unassembled WGS sequence"/>
</dbReference>
<proteinExistence type="predicted"/>